<name>A0A177WG67_BATDL</name>
<evidence type="ECO:0000259" key="16">
    <source>
        <dbReference type="Pfam" id="PF20511"/>
    </source>
</evidence>
<dbReference type="Pfam" id="PF01238">
    <property type="entry name" value="PMI_typeI_C"/>
    <property type="match status" value="1"/>
</dbReference>
<dbReference type="InterPro" id="IPR014710">
    <property type="entry name" value="RmlC-like_jellyroll"/>
</dbReference>
<dbReference type="GO" id="GO:0005829">
    <property type="term" value="C:cytosol"/>
    <property type="evidence" value="ECO:0007669"/>
    <property type="project" value="TreeGrafter"/>
</dbReference>
<dbReference type="STRING" id="403673.A0A177WG67"/>
<dbReference type="OrthoDB" id="6605218at2759"/>
<feature type="domain" description="Phosphomannose isomerase type I helical insertion" evidence="17">
    <location>
        <begin position="164"/>
        <end position="254"/>
    </location>
</feature>
<comment type="catalytic activity">
    <reaction evidence="1">
        <text>D-mannose 6-phosphate = D-fructose 6-phosphate</text>
        <dbReference type="Rhea" id="RHEA:12356"/>
        <dbReference type="ChEBI" id="CHEBI:58735"/>
        <dbReference type="ChEBI" id="CHEBI:61527"/>
        <dbReference type="EC" id="5.3.1.8"/>
    </reaction>
</comment>
<gene>
    <name evidence="18" type="ORF">BDEG_22622</name>
</gene>
<dbReference type="InterPro" id="IPR011051">
    <property type="entry name" value="RmlC_Cupin_sf"/>
</dbReference>
<evidence type="ECO:0000256" key="9">
    <source>
        <dbReference type="ARBA" id="ARBA00023235"/>
    </source>
</evidence>
<evidence type="ECO:0000256" key="14">
    <source>
        <dbReference type="RuleBase" id="RU004189"/>
    </source>
</evidence>
<protein>
    <recommendedName>
        <fullName evidence="6">Mannose-6-phosphate isomerase</fullName>
        <ecNumber evidence="5">5.3.1.8</ecNumber>
    </recommendedName>
    <alternativeName>
        <fullName evidence="10">Phosphohexomutase</fullName>
    </alternativeName>
    <alternativeName>
        <fullName evidence="11">Phosphomannose isomerase</fullName>
    </alternativeName>
</protein>
<dbReference type="InterPro" id="IPR001250">
    <property type="entry name" value="Man6P_Isoase-1"/>
</dbReference>
<dbReference type="Gene3D" id="2.60.120.10">
    <property type="entry name" value="Jelly Rolls"/>
    <property type="match status" value="2"/>
</dbReference>
<evidence type="ECO:0000256" key="11">
    <source>
        <dbReference type="ARBA" id="ARBA00030762"/>
    </source>
</evidence>
<dbReference type="Gene3D" id="1.10.441.10">
    <property type="entry name" value="Phosphomannose Isomerase, domain 2"/>
    <property type="match status" value="1"/>
</dbReference>
<feature type="domain" description="Phosphomannose isomerase type I C-terminal" evidence="15">
    <location>
        <begin position="334"/>
        <end position="383"/>
    </location>
</feature>
<dbReference type="CDD" id="cd07011">
    <property type="entry name" value="cupin_PMI_type_I_N"/>
    <property type="match status" value="1"/>
</dbReference>
<dbReference type="AlphaFoldDB" id="A0A177WG67"/>
<dbReference type="Pfam" id="PF20511">
    <property type="entry name" value="PMI_typeI_cat"/>
    <property type="match status" value="1"/>
</dbReference>
<dbReference type="SUPFAM" id="SSF51182">
    <property type="entry name" value="RmlC-like cupins"/>
    <property type="match status" value="1"/>
</dbReference>
<dbReference type="FunFam" id="1.10.441.10:FF:000001">
    <property type="entry name" value="Mannose-6-phosphate isomerase"/>
    <property type="match status" value="1"/>
</dbReference>
<evidence type="ECO:0000256" key="7">
    <source>
        <dbReference type="ARBA" id="ARBA00022723"/>
    </source>
</evidence>
<dbReference type="GO" id="GO:0009298">
    <property type="term" value="P:GDP-mannose biosynthetic process"/>
    <property type="evidence" value="ECO:0007669"/>
    <property type="project" value="UniProtKB-UniPathway"/>
</dbReference>
<dbReference type="GO" id="GO:0008270">
    <property type="term" value="F:zinc ion binding"/>
    <property type="evidence" value="ECO:0007669"/>
    <property type="project" value="InterPro"/>
</dbReference>
<feature type="binding site" evidence="13">
    <location>
        <position position="103"/>
    </location>
    <ligand>
        <name>Zn(2+)</name>
        <dbReference type="ChEBI" id="CHEBI:29105"/>
    </ligand>
</feature>
<dbReference type="PANTHER" id="PTHR10309">
    <property type="entry name" value="MANNOSE-6-PHOSPHATE ISOMERASE"/>
    <property type="match status" value="1"/>
</dbReference>
<dbReference type="eggNOG" id="KOG2757">
    <property type="taxonomic scope" value="Eukaryota"/>
</dbReference>
<dbReference type="NCBIfam" id="TIGR00218">
    <property type="entry name" value="manA"/>
    <property type="match status" value="1"/>
</dbReference>
<dbReference type="UniPathway" id="UPA00126">
    <property type="reaction ID" value="UER00423"/>
</dbReference>
<proteinExistence type="inferred from homology"/>
<evidence type="ECO:0000313" key="18">
    <source>
        <dbReference type="EMBL" id="OAJ38715.1"/>
    </source>
</evidence>
<comment type="similarity">
    <text evidence="4 14">Belongs to the mannose-6-phosphate isomerase type 1 family.</text>
</comment>
<dbReference type="InterPro" id="IPR046456">
    <property type="entry name" value="PMI_typeI_C"/>
</dbReference>
<feature type="binding site" evidence="13">
    <location>
        <position position="130"/>
    </location>
    <ligand>
        <name>Zn(2+)</name>
        <dbReference type="ChEBI" id="CHEBI:29105"/>
    </ligand>
</feature>
<evidence type="ECO:0000259" key="17">
    <source>
        <dbReference type="Pfam" id="PF20512"/>
    </source>
</evidence>
<evidence type="ECO:0000256" key="1">
    <source>
        <dbReference type="ARBA" id="ARBA00000757"/>
    </source>
</evidence>
<evidence type="ECO:0000313" key="19">
    <source>
        <dbReference type="Proteomes" id="UP000077115"/>
    </source>
</evidence>
<evidence type="ECO:0000256" key="6">
    <source>
        <dbReference type="ARBA" id="ARBA00018236"/>
    </source>
</evidence>
<accession>A0A177WG67</accession>
<organism evidence="18 19">
    <name type="scientific">Batrachochytrium dendrobatidis (strain JEL423)</name>
    <dbReference type="NCBI Taxonomy" id="403673"/>
    <lineage>
        <taxon>Eukaryota</taxon>
        <taxon>Fungi</taxon>
        <taxon>Fungi incertae sedis</taxon>
        <taxon>Chytridiomycota</taxon>
        <taxon>Chytridiomycota incertae sedis</taxon>
        <taxon>Chytridiomycetes</taxon>
        <taxon>Rhizophydiales</taxon>
        <taxon>Rhizophydiales incertae sedis</taxon>
        <taxon>Batrachochytrium</taxon>
    </lineage>
</organism>
<evidence type="ECO:0000256" key="5">
    <source>
        <dbReference type="ARBA" id="ARBA00011956"/>
    </source>
</evidence>
<dbReference type="PROSITE" id="PS00965">
    <property type="entry name" value="PMI_I_1"/>
    <property type="match status" value="1"/>
</dbReference>
<dbReference type="EC" id="5.3.1.8" evidence="5"/>
<evidence type="ECO:0000256" key="13">
    <source>
        <dbReference type="PIRSR" id="PIRSR001480-2"/>
    </source>
</evidence>
<dbReference type="PIRSF" id="PIRSF001480">
    <property type="entry name" value="Mannose-6-phosphate_isomerase"/>
    <property type="match status" value="1"/>
</dbReference>
<feature type="domain" description="Phosphomannose isomerase type I catalytic" evidence="16">
    <location>
        <begin position="6"/>
        <end position="147"/>
    </location>
</feature>
<evidence type="ECO:0000256" key="4">
    <source>
        <dbReference type="ARBA" id="ARBA00010772"/>
    </source>
</evidence>
<sequence>MTHSLVRIAGKTQSYDWGKLGMDSTVAQLAAATPEFQTDSTKPYAELWMGTHPNAPSVLVDEQIPLHQILTQETLSPAIHSLYAGDLPFLFKVLSIRKALSIQAHPDKSLAQSLHRQFPDIYKDPNHKPEMALAITPFEAFVGFRPLGEISGFLETYPEFAAVVGVEATKTFKTQVSHAGTSTVGSDVVKNKQALRSLFSALMTCHPAVVAEHLDRLVNRLDKVKGGEDPLPGLICRLYQQFPQDVGCFCTLLLNYITMVPGQAIFLAANEPHAYISGDCVECMATSDNVVRSGLTPKFKDVDTLVSMLTYSYGPADAQILYGEAVPNTQFTKLYDPPISEFAVVQVCMTRQAQGEVVEMGESVQGPSLAIVTGGKGRVEAGSVVLEAPCGSIFFIGAGVSVKYVLPNGSNEFVVYRAFCQV</sequence>
<dbReference type="VEuPathDB" id="FungiDB:BDEG_22622"/>
<feature type="binding site" evidence="13">
    <location>
        <position position="273"/>
    </location>
    <ligand>
        <name>Zn(2+)</name>
        <dbReference type="ChEBI" id="CHEBI:29105"/>
    </ligand>
</feature>
<keyword evidence="7 13" id="KW-0479">Metal-binding</keyword>
<dbReference type="PANTHER" id="PTHR10309:SF0">
    <property type="entry name" value="MANNOSE-6-PHOSPHATE ISOMERASE"/>
    <property type="match status" value="1"/>
</dbReference>
<evidence type="ECO:0000256" key="10">
    <source>
        <dbReference type="ARBA" id="ARBA00029741"/>
    </source>
</evidence>
<dbReference type="InterPro" id="IPR018050">
    <property type="entry name" value="Pmannose_isomerase-type1_CS"/>
</dbReference>
<comment type="function">
    <text evidence="2">Involved in the synthesis of the GDP-mannose and dolichol-phosphate-mannose required for a number of critical mannosyl transfer reactions.</text>
</comment>
<evidence type="ECO:0000256" key="2">
    <source>
        <dbReference type="ARBA" id="ARBA00002564"/>
    </source>
</evidence>
<dbReference type="GO" id="GO:0005975">
    <property type="term" value="P:carbohydrate metabolic process"/>
    <property type="evidence" value="ECO:0007669"/>
    <property type="project" value="InterPro"/>
</dbReference>
<comment type="cofactor">
    <cofactor evidence="13">
        <name>Zn(2+)</name>
        <dbReference type="ChEBI" id="CHEBI:29105"/>
    </cofactor>
    <text evidence="13">Binds 1 zinc ion per subunit.</text>
</comment>
<dbReference type="Proteomes" id="UP000077115">
    <property type="component" value="Unassembled WGS sequence"/>
</dbReference>
<evidence type="ECO:0000256" key="3">
    <source>
        <dbReference type="ARBA" id="ARBA00004666"/>
    </source>
</evidence>
<dbReference type="GO" id="GO:0004476">
    <property type="term" value="F:mannose-6-phosphate isomerase activity"/>
    <property type="evidence" value="ECO:0007669"/>
    <property type="project" value="UniProtKB-EC"/>
</dbReference>
<reference evidence="18 19" key="1">
    <citation type="submission" date="2006-10" db="EMBL/GenBank/DDBJ databases">
        <title>The Genome Sequence of Batrachochytrium dendrobatidis JEL423.</title>
        <authorList>
            <consortium name="The Broad Institute Genome Sequencing Platform"/>
            <person name="Birren B."/>
            <person name="Lander E."/>
            <person name="Galagan J."/>
            <person name="Cuomo C."/>
            <person name="Devon K."/>
            <person name="Jaffe D."/>
            <person name="Butler J."/>
            <person name="Alvarez P."/>
            <person name="Gnerre S."/>
            <person name="Grabherr M."/>
            <person name="Kleber M."/>
            <person name="Mauceli E."/>
            <person name="Brockman W."/>
            <person name="Young S."/>
            <person name="LaButti K."/>
            <person name="Sykes S."/>
            <person name="DeCaprio D."/>
            <person name="Crawford M."/>
            <person name="Koehrsen M."/>
            <person name="Engels R."/>
            <person name="Montgomery P."/>
            <person name="Pearson M."/>
            <person name="Howarth C."/>
            <person name="Larson L."/>
            <person name="White J."/>
            <person name="O'Leary S."/>
            <person name="Kodira C."/>
            <person name="Zeng Q."/>
            <person name="Yandava C."/>
            <person name="Alvarado L."/>
            <person name="Longcore J."/>
            <person name="James T."/>
        </authorList>
    </citation>
    <scope>NUCLEOTIDE SEQUENCE [LARGE SCALE GENOMIC DNA]</scope>
    <source>
        <strain evidence="18 19">JEL423</strain>
    </source>
</reference>
<evidence type="ECO:0000259" key="15">
    <source>
        <dbReference type="Pfam" id="PF01238"/>
    </source>
</evidence>
<dbReference type="Pfam" id="PF20512">
    <property type="entry name" value="PMI_typeI_hel"/>
    <property type="match status" value="1"/>
</dbReference>
<evidence type="ECO:0000256" key="12">
    <source>
        <dbReference type="PIRSR" id="PIRSR001480-1"/>
    </source>
</evidence>
<feature type="binding site" evidence="13">
    <location>
        <position position="105"/>
    </location>
    <ligand>
        <name>Zn(2+)</name>
        <dbReference type="ChEBI" id="CHEBI:29105"/>
    </ligand>
</feature>
<dbReference type="InterPro" id="IPR016305">
    <property type="entry name" value="Mannose-6-P_Isomerase"/>
</dbReference>
<keyword evidence="8 13" id="KW-0862">Zinc</keyword>
<dbReference type="InterPro" id="IPR046457">
    <property type="entry name" value="PMI_typeI_cat"/>
</dbReference>
<feature type="active site" evidence="12">
    <location>
        <position position="292"/>
    </location>
</feature>
<comment type="pathway">
    <text evidence="3">Nucleotide-sugar biosynthesis; GDP-alpha-D-mannose biosynthesis; alpha-D-mannose 1-phosphate from D-fructose 6-phosphate: step 1/2.</text>
</comment>
<evidence type="ECO:0000256" key="8">
    <source>
        <dbReference type="ARBA" id="ARBA00022833"/>
    </source>
</evidence>
<dbReference type="InterPro" id="IPR046458">
    <property type="entry name" value="PMI_typeI_hel"/>
</dbReference>
<keyword evidence="9 18" id="KW-0413">Isomerase</keyword>
<reference evidence="18 19" key="2">
    <citation type="submission" date="2016-05" db="EMBL/GenBank/DDBJ databases">
        <title>Lineage-specific infection strategies underlie the spectrum of fungal disease in amphibians.</title>
        <authorList>
            <person name="Cuomo C.A."/>
            <person name="Farrer R.A."/>
            <person name="James T."/>
            <person name="Longcore J."/>
            <person name="Birren B."/>
        </authorList>
    </citation>
    <scope>NUCLEOTIDE SEQUENCE [LARGE SCALE GENOMIC DNA]</scope>
    <source>
        <strain evidence="18 19">JEL423</strain>
    </source>
</reference>
<dbReference type="PRINTS" id="PR00714">
    <property type="entry name" value="MAN6PISMRASE"/>
</dbReference>
<dbReference type="EMBL" id="DS022302">
    <property type="protein sequence ID" value="OAJ38715.1"/>
    <property type="molecule type" value="Genomic_DNA"/>
</dbReference>